<dbReference type="Pfam" id="PF00298">
    <property type="entry name" value="Ribosomal_L11"/>
    <property type="match status" value="1"/>
</dbReference>
<accession>A0ABM1K140</accession>
<feature type="domain" description="Large ribosomal subunit protein uL11 C-terminal" evidence="9">
    <location>
        <begin position="84"/>
        <end position="155"/>
    </location>
</feature>
<dbReference type="SMART" id="SM00649">
    <property type="entry name" value="RL11"/>
    <property type="match status" value="1"/>
</dbReference>
<evidence type="ECO:0000256" key="7">
    <source>
        <dbReference type="RuleBase" id="RU003978"/>
    </source>
</evidence>
<evidence type="ECO:0000313" key="12">
    <source>
        <dbReference type="RefSeq" id="XP_015267427.1"/>
    </source>
</evidence>
<feature type="domain" description="Large ribosomal subunit protein uL11 N-terminal" evidence="10">
    <location>
        <begin position="20"/>
        <end position="78"/>
    </location>
</feature>
<keyword evidence="3 7" id="KW-0687">Ribonucleoprotein</keyword>
<comment type="similarity">
    <text evidence="1 7">Belongs to the universal ribosomal protein uL11 family.</text>
</comment>
<dbReference type="NCBIfam" id="TIGR01632">
    <property type="entry name" value="L11_bact"/>
    <property type="match status" value="1"/>
</dbReference>
<dbReference type="CDD" id="cd00349">
    <property type="entry name" value="Ribosomal_L11"/>
    <property type="match status" value="1"/>
</dbReference>
<evidence type="ECO:0000256" key="4">
    <source>
        <dbReference type="ARBA" id="ARBA00038782"/>
    </source>
</evidence>
<dbReference type="SUPFAM" id="SSF54747">
    <property type="entry name" value="Ribosomal L11/L12e N-terminal domain"/>
    <property type="match status" value="1"/>
</dbReference>
<evidence type="ECO:0000313" key="11">
    <source>
        <dbReference type="Proteomes" id="UP000694871"/>
    </source>
</evidence>
<dbReference type="InterPro" id="IPR036796">
    <property type="entry name" value="Ribosomal_uL11_N_sf"/>
</dbReference>
<evidence type="ECO:0000256" key="3">
    <source>
        <dbReference type="ARBA" id="ARBA00023274"/>
    </source>
</evidence>
<dbReference type="InterPro" id="IPR036769">
    <property type="entry name" value="Ribosomal_uL11_C_sf"/>
</dbReference>
<evidence type="ECO:0000256" key="2">
    <source>
        <dbReference type="ARBA" id="ARBA00022980"/>
    </source>
</evidence>
<dbReference type="Proteomes" id="UP000694871">
    <property type="component" value="Unplaced"/>
</dbReference>
<proteinExistence type="inferred from homology"/>
<dbReference type="HAMAP" id="MF_00736">
    <property type="entry name" value="Ribosomal_uL11"/>
    <property type="match status" value="1"/>
</dbReference>
<reference evidence="12" key="1">
    <citation type="submission" date="2025-08" db="UniProtKB">
        <authorList>
            <consortium name="RefSeq"/>
        </authorList>
    </citation>
    <scope>IDENTIFICATION</scope>
</reference>
<organism evidence="11 12">
    <name type="scientific">Gekko japonicus</name>
    <name type="common">Schlegel's Japanese gecko</name>
    <dbReference type="NCBI Taxonomy" id="146911"/>
    <lineage>
        <taxon>Eukaryota</taxon>
        <taxon>Metazoa</taxon>
        <taxon>Chordata</taxon>
        <taxon>Craniata</taxon>
        <taxon>Vertebrata</taxon>
        <taxon>Euteleostomi</taxon>
        <taxon>Lepidosauria</taxon>
        <taxon>Squamata</taxon>
        <taxon>Bifurcata</taxon>
        <taxon>Gekkota</taxon>
        <taxon>Gekkonidae</taxon>
        <taxon>Gekkoninae</taxon>
        <taxon>Gekko</taxon>
    </lineage>
</organism>
<keyword evidence="8" id="KW-0175">Coiled coil</keyword>
<protein>
    <recommendedName>
        <fullName evidence="5">Large ribosomal subunit protein uL11m</fullName>
    </recommendedName>
    <alternativeName>
        <fullName evidence="6">39S ribosomal protein L11, mitochondrial</fullName>
    </alternativeName>
</protein>
<evidence type="ECO:0000256" key="5">
    <source>
        <dbReference type="ARBA" id="ARBA00040104"/>
    </source>
</evidence>
<evidence type="ECO:0000256" key="1">
    <source>
        <dbReference type="ARBA" id="ARBA00010537"/>
    </source>
</evidence>
<dbReference type="SUPFAM" id="SSF46906">
    <property type="entry name" value="Ribosomal protein L11, C-terminal domain"/>
    <property type="match status" value="1"/>
</dbReference>
<comment type="subunit">
    <text evidence="4">Component of the mitochondrial ribosome large subunit (39S) which comprises a 16S rRNA and about 50 distinct proteins.</text>
</comment>
<dbReference type="InterPro" id="IPR006519">
    <property type="entry name" value="Ribosomal_uL11_bac-typ"/>
</dbReference>
<dbReference type="InterPro" id="IPR020784">
    <property type="entry name" value="Ribosomal_uL11_N"/>
</dbReference>
<keyword evidence="2 7" id="KW-0689">Ribosomal protein</keyword>
<sequence>MSKASRAAKAVQKVTPGNVIRTIIRAGQAVPGPPLGPVLGQRGIPIALFCKDFNERTKDIKEGIPLPTRITVQANRTYELQINKPTATYFLLSAAGIEKGATNPGHEVAGMVTLKHLYEIALVKSQDPAFVLRDMSLKLVVRSLMGSARSLGIKVVKDLSAEEYAVFLKEREERLAAEAEAKEAELAAAGKKK</sequence>
<keyword evidence="11" id="KW-1185">Reference proteome</keyword>
<name>A0ABM1K140_GEKJA</name>
<dbReference type="GeneID" id="107111044"/>
<evidence type="ECO:0000256" key="6">
    <source>
        <dbReference type="ARBA" id="ARBA00041455"/>
    </source>
</evidence>
<evidence type="ECO:0000259" key="10">
    <source>
        <dbReference type="Pfam" id="PF03946"/>
    </source>
</evidence>
<dbReference type="GO" id="GO:0005840">
    <property type="term" value="C:ribosome"/>
    <property type="evidence" value="ECO:0007669"/>
    <property type="project" value="UniProtKB-KW"/>
</dbReference>
<dbReference type="InterPro" id="IPR020783">
    <property type="entry name" value="Ribosomal_uL11_C"/>
</dbReference>
<dbReference type="InterPro" id="IPR000911">
    <property type="entry name" value="Ribosomal_uL11"/>
</dbReference>
<dbReference type="Gene3D" id="1.10.10.250">
    <property type="entry name" value="Ribosomal protein L11, C-terminal domain"/>
    <property type="match status" value="1"/>
</dbReference>
<dbReference type="RefSeq" id="XP_015267427.1">
    <property type="nucleotide sequence ID" value="XM_015411941.1"/>
</dbReference>
<evidence type="ECO:0000259" key="9">
    <source>
        <dbReference type="Pfam" id="PF00298"/>
    </source>
</evidence>
<gene>
    <name evidence="12" type="primary">MRPL11</name>
</gene>
<dbReference type="PANTHER" id="PTHR11661:SF1">
    <property type="entry name" value="LARGE RIBOSOMAL SUBUNIT PROTEIN UL11M"/>
    <property type="match status" value="1"/>
</dbReference>
<dbReference type="Gene3D" id="3.30.1550.10">
    <property type="entry name" value="Ribosomal protein L11/L12, N-terminal domain"/>
    <property type="match status" value="1"/>
</dbReference>
<evidence type="ECO:0000256" key="8">
    <source>
        <dbReference type="SAM" id="Coils"/>
    </source>
</evidence>
<feature type="coiled-coil region" evidence="8">
    <location>
        <begin position="165"/>
        <end position="192"/>
    </location>
</feature>
<dbReference type="PANTHER" id="PTHR11661">
    <property type="entry name" value="60S RIBOSOMAL PROTEIN L12"/>
    <property type="match status" value="1"/>
</dbReference>
<dbReference type="Pfam" id="PF03946">
    <property type="entry name" value="Ribosomal_L11_N"/>
    <property type="match status" value="1"/>
</dbReference>